<protein>
    <submittedName>
        <fullName evidence="2">Uncharacterized protein</fullName>
    </submittedName>
</protein>
<reference evidence="2" key="1">
    <citation type="journal article" date="2020" name="Nature">
        <title>Giant virus diversity and host interactions through global metagenomics.</title>
        <authorList>
            <person name="Schulz F."/>
            <person name="Roux S."/>
            <person name="Paez-Espino D."/>
            <person name="Jungbluth S."/>
            <person name="Walsh D.A."/>
            <person name="Denef V.J."/>
            <person name="McMahon K.D."/>
            <person name="Konstantinidis K.T."/>
            <person name="Eloe-Fadrosh E.A."/>
            <person name="Kyrpides N.C."/>
            <person name="Woyke T."/>
        </authorList>
    </citation>
    <scope>NUCLEOTIDE SEQUENCE</scope>
    <source>
        <strain evidence="2">GVMAG-M-3300023179-97</strain>
    </source>
</reference>
<sequence>MSSSKLENFVAPGNTKLNNFYANTPGNKKNNTSKLRIKIPGSISNTPDTNNSPISINNLKPNLTRSKASRSLVGRNISGNNKGLNTTRSNLYKGKNVKPSSYIMINPDQEKPFFSNLWLNNSHTVPARISGMTPENIINRYDAEHKAIQDEIQAKEGQLQDLRSLQQRKENALRQAQEELKVAKTAKRNFKVDAGLQKKPFWKFWGGKRRKSRKNRK</sequence>
<keyword evidence="1" id="KW-0175">Coiled coil</keyword>
<evidence type="ECO:0000256" key="1">
    <source>
        <dbReference type="SAM" id="Coils"/>
    </source>
</evidence>
<dbReference type="AlphaFoldDB" id="A0A6C0HEI2"/>
<accession>A0A6C0HEI2</accession>
<feature type="coiled-coil region" evidence="1">
    <location>
        <begin position="138"/>
        <end position="193"/>
    </location>
</feature>
<evidence type="ECO:0000313" key="2">
    <source>
        <dbReference type="EMBL" id="QHT78909.1"/>
    </source>
</evidence>
<dbReference type="EMBL" id="MN739942">
    <property type="protein sequence ID" value="QHT78909.1"/>
    <property type="molecule type" value="Genomic_DNA"/>
</dbReference>
<organism evidence="2">
    <name type="scientific">viral metagenome</name>
    <dbReference type="NCBI Taxonomy" id="1070528"/>
    <lineage>
        <taxon>unclassified sequences</taxon>
        <taxon>metagenomes</taxon>
        <taxon>organismal metagenomes</taxon>
    </lineage>
</organism>
<proteinExistence type="predicted"/>
<name>A0A6C0HEI2_9ZZZZ</name>